<dbReference type="EMBL" id="AOFT01000008">
    <property type="protein sequence ID" value="EMR06227.1"/>
    <property type="molecule type" value="Genomic_DNA"/>
</dbReference>
<feature type="transmembrane region" description="Helical" evidence="1">
    <location>
        <begin position="39"/>
        <end position="58"/>
    </location>
</feature>
<keyword evidence="1" id="KW-0472">Membrane</keyword>
<keyword evidence="1" id="KW-1133">Transmembrane helix</keyword>
<proteinExistence type="predicted"/>
<evidence type="ECO:0000256" key="1">
    <source>
        <dbReference type="SAM" id="Phobius"/>
    </source>
</evidence>
<evidence type="ECO:0000313" key="2">
    <source>
        <dbReference type="EMBL" id="EMR06227.1"/>
    </source>
</evidence>
<dbReference type="PROSITE" id="PS51257">
    <property type="entry name" value="PROKAR_LIPOPROTEIN"/>
    <property type="match status" value="1"/>
</dbReference>
<dbReference type="AlphaFoldDB" id="M7NG70"/>
<gene>
    <name evidence="2" type="ORF">C772_01872</name>
</gene>
<accession>M7NG70</accession>
<dbReference type="eggNOG" id="ENOG5032NZ7">
    <property type="taxonomic scope" value="Bacteria"/>
</dbReference>
<sequence>MIADMYRRRMIGSGWASSGCFLIAGMLFLIWRPRTSDDWLAFSAILLAGAALAAGSVINRSKYEKVKNLQIPEESVPLKEWGHMVIKRDLAFLPQLLLFHKDGRLVGTVRAIKPPLYILPLSVLLKDSLIFLFPLNYEIQSPDGRTLLTLRRRGLKQSVVTILDTDGKTLGKYVQEDFKSLINVSGMLYGPREDRILSVKVKGLSGDLVISGEDGIPLARFANGFFPHDNTELFRDFDNDIVHLSEDLAEDRKKLLIGTVSYLFLERSK</sequence>
<dbReference type="Proteomes" id="UP000011919">
    <property type="component" value="Unassembled WGS sequence"/>
</dbReference>
<evidence type="ECO:0000313" key="3">
    <source>
        <dbReference type="Proteomes" id="UP000011919"/>
    </source>
</evidence>
<reference evidence="2 3" key="1">
    <citation type="journal article" date="2013" name="Genome Announc.">
        <title>Draft Genome Sequence of Bhargavaea cecembensis Strain DSE10T, Isolated from a Deep-Sea Sediment Sample Collected at a Depth of 5,904 m from the Chagos-Laccadive Ridge System in the Indian Ocean.</title>
        <authorList>
            <person name="Shivaji S."/>
            <person name="Ara S."/>
            <person name="Begum Z."/>
            <person name="Ruth M."/>
            <person name="Singh A."/>
            <person name="Kumar Pinnaka A."/>
        </authorList>
    </citation>
    <scope>NUCLEOTIDE SEQUENCE [LARGE SCALE GENOMIC DNA]</scope>
    <source>
        <strain evidence="2 3">DSE10</strain>
    </source>
</reference>
<keyword evidence="1" id="KW-0812">Transmembrane</keyword>
<feature type="transmembrane region" description="Helical" evidence="1">
    <location>
        <begin position="12"/>
        <end position="33"/>
    </location>
</feature>
<organism evidence="2 3">
    <name type="scientific">Bhargavaea cecembensis DSE10</name>
    <dbReference type="NCBI Taxonomy" id="1235279"/>
    <lineage>
        <taxon>Bacteria</taxon>
        <taxon>Bacillati</taxon>
        <taxon>Bacillota</taxon>
        <taxon>Bacilli</taxon>
        <taxon>Bacillales</taxon>
        <taxon>Caryophanaceae</taxon>
        <taxon>Bhargavaea</taxon>
    </lineage>
</organism>
<keyword evidence="3" id="KW-1185">Reference proteome</keyword>
<protein>
    <submittedName>
        <fullName evidence="2">Uncharacterized protein</fullName>
    </submittedName>
</protein>
<name>M7NG70_9BACL</name>
<comment type="caution">
    <text evidence="2">The sequence shown here is derived from an EMBL/GenBank/DDBJ whole genome shotgun (WGS) entry which is preliminary data.</text>
</comment>